<name>A0ABW0ECP0_9BACT</name>
<evidence type="ECO:0000256" key="9">
    <source>
        <dbReference type="ARBA" id="ARBA00023065"/>
    </source>
</evidence>
<evidence type="ECO:0000313" key="19">
    <source>
        <dbReference type="EMBL" id="MFC5270756.1"/>
    </source>
</evidence>
<evidence type="ECO:0000256" key="16">
    <source>
        <dbReference type="SAM" id="SignalP"/>
    </source>
</evidence>
<comment type="subcellular location">
    <subcellularLocation>
        <location evidence="1 14">Cell outer membrane</location>
        <topology evidence="1 14">Multi-pass membrane protein</topology>
    </subcellularLocation>
</comment>
<evidence type="ECO:0000256" key="1">
    <source>
        <dbReference type="ARBA" id="ARBA00004571"/>
    </source>
</evidence>
<dbReference type="Gene3D" id="2.40.170.20">
    <property type="entry name" value="TonB-dependent receptor, beta-barrel domain"/>
    <property type="match status" value="1"/>
</dbReference>
<evidence type="ECO:0000256" key="2">
    <source>
        <dbReference type="ARBA" id="ARBA00009810"/>
    </source>
</evidence>
<dbReference type="PANTHER" id="PTHR32552">
    <property type="entry name" value="FERRICHROME IRON RECEPTOR-RELATED"/>
    <property type="match status" value="1"/>
</dbReference>
<dbReference type="PANTHER" id="PTHR32552:SF68">
    <property type="entry name" value="FERRICHROME OUTER MEMBRANE TRANSPORTER_PHAGE RECEPTOR"/>
    <property type="match status" value="1"/>
</dbReference>
<evidence type="ECO:0000256" key="10">
    <source>
        <dbReference type="ARBA" id="ARBA00023077"/>
    </source>
</evidence>
<keyword evidence="7 16" id="KW-0732">Signal</keyword>
<comment type="caution">
    <text evidence="19">The sequence shown here is derived from an EMBL/GenBank/DDBJ whole genome shotgun (WGS) entry which is preliminary data.</text>
</comment>
<evidence type="ECO:0000313" key="20">
    <source>
        <dbReference type="Proteomes" id="UP001596161"/>
    </source>
</evidence>
<feature type="domain" description="TonB-dependent receptor plug" evidence="18">
    <location>
        <begin position="150"/>
        <end position="245"/>
    </location>
</feature>
<keyword evidence="13 14" id="KW-0998">Cell outer membrane</keyword>
<dbReference type="Gene3D" id="2.170.130.10">
    <property type="entry name" value="TonB-dependent receptor, plug domain"/>
    <property type="match status" value="1"/>
</dbReference>
<keyword evidence="12 19" id="KW-0675">Receptor</keyword>
<dbReference type="RefSeq" id="WP_378017121.1">
    <property type="nucleotide sequence ID" value="NZ_JBHSKT010000004.1"/>
</dbReference>
<dbReference type="SUPFAM" id="SSF56935">
    <property type="entry name" value="Porins"/>
    <property type="match status" value="1"/>
</dbReference>
<dbReference type="CDD" id="cd01347">
    <property type="entry name" value="ligand_gated_channel"/>
    <property type="match status" value="1"/>
</dbReference>
<dbReference type="NCBIfam" id="TIGR01783">
    <property type="entry name" value="TonB-siderophor"/>
    <property type="match status" value="1"/>
</dbReference>
<evidence type="ECO:0000256" key="12">
    <source>
        <dbReference type="ARBA" id="ARBA00023170"/>
    </source>
</evidence>
<evidence type="ECO:0000256" key="11">
    <source>
        <dbReference type="ARBA" id="ARBA00023136"/>
    </source>
</evidence>
<keyword evidence="3 14" id="KW-0813">Transport</keyword>
<dbReference type="EMBL" id="JBHSKT010000004">
    <property type="protein sequence ID" value="MFC5270756.1"/>
    <property type="molecule type" value="Genomic_DNA"/>
</dbReference>
<dbReference type="Pfam" id="PF00593">
    <property type="entry name" value="TonB_dep_Rec_b-barrel"/>
    <property type="match status" value="1"/>
</dbReference>
<accession>A0ABW0ECP0</accession>
<proteinExistence type="inferred from homology"/>
<evidence type="ECO:0000256" key="14">
    <source>
        <dbReference type="PROSITE-ProRule" id="PRU01360"/>
    </source>
</evidence>
<comment type="similarity">
    <text evidence="2 14 15">Belongs to the TonB-dependent receptor family.</text>
</comment>
<dbReference type="InterPro" id="IPR036942">
    <property type="entry name" value="Beta-barrel_TonB_sf"/>
</dbReference>
<evidence type="ECO:0000256" key="6">
    <source>
        <dbReference type="ARBA" id="ARBA00022692"/>
    </source>
</evidence>
<dbReference type="Proteomes" id="UP001596161">
    <property type="component" value="Unassembled WGS sequence"/>
</dbReference>
<keyword evidence="8" id="KW-0408">Iron</keyword>
<evidence type="ECO:0000259" key="17">
    <source>
        <dbReference type="Pfam" id="PF00593"/>
    </source>
</evidence>
<keyword evidence="20" id="KW-1185">Reference proteome</keyword>
<evidence type="ECO:0000256" key="5">
    <source>
        <dbReference type="ARBA" id="ARBA00022496"/>
    </source>
</evidence>
<dbReference type="PROSITE" id="PS52016">
    <property type="entry name" value="TONB_DEPENDENT_REC_3"/>
    <property type="match status" value="1"/>
</dbReference>
<dbReference type="InterPro" id="IPR012910">
    <property type="entry name" value="Plug_dom"/>
</dbReference>
<evidence type="ECO:0000256" key="4">
    <source>
        <dbReference type="ARBA" id="ARBA00022452"/>
    </source>
</evidence>
<dbReference type="Gene3D" id="2.60.40.1120">
    <property type="entry name" value="Carboxypeptidase-like, regulatory domain"/>
    <property type="match status" value="1"/>
</dbReference>
<keyword evidence="6 14" id="KW-0812">Transmembrane</keyword>
<keyword evidence="11 14" id="KW-0472">Membrane</keyword>
<keyword evidence="4 14" id="KW-1134">Transmembrane beta strand</keyword>
<dbReference type="Pfam" id="PF13715">
    <property type="entry name" value="CarbopepD_reg_2"/>
    <property type="match status" value="1"/>
</dbReference>
<dbReference type="InterPro" id="IPR039426">
    <property type="entry name" value="TonB-dep_rcpt-like"/>
</dbReference>
<dbReference type="InterPro" id="IPR010105">
    <property type="entry name" value="TonB_sidphr_rcpt"/>
</dbReference>
<feature type="domain" description="TonB-dependent receptor-like beta-barrel" evidence="17">
    <location>
        <begin position="339"/>
        <end position="810"/>
    </location>
</feature>
<evidence type="ECO:0000259" key="18">
    <source>
        <dbReference type="Pfam" id="PF07715"/>
    </source>
</evidence>
<dbReference type="InterPro" id="IPR037066">
    <property type="entry name" value="Plug_dom_sf"/>
</dbReference>
<gene>
    <name evidence="19" type="ORF">ACFPIB_09060</name>
</gene>
<sequence>MLNRYQTLFNNQKINLKAVLFGLLMIFFNVAAFAQTSTGIVQGQAVNSNNEPLGFVSVAILNTTLGTTTDEKGNFKIENVPAGVQTLILSGLTTEVVKQEIMVTAQEVLQVKLTGKEKTTSLQAVEITGRKEVTYKNDISFLGTRTATALKDVPQAISYVTKEVMQDQQAFRTGDVVKNISGVNQFSSYDDFTLRGFRSGSNQLLNGLRVSKGFWGQPLTNNLERIEVIKGPASALFGNTDPGGTINRVTKKPLDISRQSIGFTVGSFNTYRAVADFTGPMNEDKSLLYRLNLGYENTETYRNLQGMEAFMIAPSISFLPTAKTRVNFDMVYSANHSKLDRGQPIFGAAAGTSLYSTPTNFAIARGNDYLNEDYLYVTSSLSHQFTSQLSFNASYMKFTGKEDLMEHRTSNNFAVDGDGNQIPTLMEMQTIRRMQQTFNDNVAAYLVYNFETGFLEHKLVGGYDYQQKVIPVGGSSQNARGYRNAANNGVINTYKPADKAKYLLDKNGNPVPNIPHFDLTNPDYSVANTSDYFMTSSNIATSKYYSNAIYLQDQVKLGKLQVLLGLRQEFYYDYLNYKKDNEEKVTQSALIPRLGLVYGINNNINAYATYAQGYQPQSAGTLGDPERFGGPFDPLTSNMIEGGFKTEWFDQRLTANLAVYQIEQNNILINARNSDNPDLLEQRGQERARGAELDLTGNILPNLSVTANYAFNHTEITKSADEKEIGRIKENAPKHSGGMWVRYSIAKGALHGLGFGVGSNFTGIRNTFDTFLTDDNGNELGLKLPAYTLFDAALFYNINKFQISLKVNNLTNETHWTGGYGYTRLFPGAPRHYLMSVAYTF</sequence>
<evidence type="ECO:0000256" key="13">
    <source>
        <dbReference type="ARBA" id="ARBA00023237"/>
    </source>
</evidence>
<organism evidence="19 20">
    <name type="scientific">Adhaeribacter terreus</name>
    <dbReference type="NCBI Taxonomy" id="529703"/>
    <lineage>
        <taxon>Bacteria</taxon>
        <taxon>Pseudomonadati</taxon>
        <taxon>Bacteroidota</taxon>
        <taxon>Cytophagia</taxon>
        <taxon>Cytophagales</taxon>
        <taxon>Hymenobacteraceae</taxon>
        <taxon>Adhaeribacter</taxon>
    </lineage>
</organism>
<dbReference type="SUPFAM" id="SSF49452">
    <property type="entry name" value="Starch-binding domain-like"/>
    <property type="match status" value="1"/>
</dbReference>
<dbReference type="Pfam" id="PF07715">
    <property type="entry name" value="Plug"/>
    <property type="match status" value="1"/>
</dbReference>
<evidence type="ECO:0000256" key="3">
    <source>
        <dbReference type="ARBA" id="ARBA00022448"/>
    </source>
</evidence>
<keyword evidence="5" id="KW-0410">Iron transport</keyword>
<evidence type="ECO:0000256" key="15">
    <source>
        <dbReference type="RuleBase" id="RU003357"/>
    </source>
</evidence>
<keyword evidence="9" id="KW-0406">Ion transport</keyword>
<evidence type="ECO:0000256" key="8">
    <source>
        <dbReference type="ARBA" id="ARBA00023004"/>
    </source>
</evidence>
<dbReference type="InterPro" id="IPR013784">
    <property type="entry name" value="Carb-bd-like_fold"/>
</dbReference>
<dbReference type="InterPro" id="IPR000531">
    <property type="entry name" value="Beta-barrel_TonB"/>
</dbReference>
<reference evidence="20" key="1">
    <citation type="journal article" date="2019" name="Int. J. Syst. Evol. Microbiol.">
        <title>The Global Catalogue of Microorganisms (GCM) 10K type strain sequencing project: providing services to taxonomists for standard genome sequencing and annotation.</title>
        <authorList>
            <consortium name="The Broad Institute Genomics Platform"/>
            <consortium name="The Broad Institute Genome Sequencing Center for Infectious Disease"/>
            <person name="Wu L."/>
            <person name="Ma J."/>
        </authorList>
    </citation>
    <scope>NUCLEOTIDE SEQUENCE [LARGE SCALE GENOMIC DNA]</scope>
    <source>
        <strain evidence="20">KACC 12602</strain>
    </source>
</reference>
<keyword evidence="10 15" id="KW-0798">TonB box</keyword>
<protein>
    <submittedName>
        <fullName evidence="19">TonB-dependent siderophore receptor</fullName>
    </submittedName>
</protein>
<evidence type="ECO:0000256" key="7">
    <source>
        <dbReference type="ARBA" id="ARBA00022729"/>
    </source>
</evidence>
<feature type="signal peptide" evidence="16">
    <location>
        <begin position="1"/>
        <end position="34"/>
    </location>
</feature>
<feature type="chain" id="PRO_5046753075" evidence="16">
    <location>
        <begin position="35"/>
        <end position="841"/>
    </location>
</feature>